<evidence type="ECO:0000256" key="2">
    <source>
        <dbReference type="SAM" id="SignalP"/>
    </source>
</evidence>
<dbReference type="Pfam" id="PF13600">
    <property type="entry name" value="DUF4140"/>
    <property type="match status" value="1"/>
</dbReference>
<keyword evidence="2" id="KW-0732">Signal</keyword>
<protein>
    <recommendedName>
        <fullName evidence="7">DUF4139 domain-containing protein</fullName>
    </recommendedName>
</protein>
<keyword evidence="1" id="KW-0175">Coiled coil</keyword>
<keyword evidence="6" id="KW-1185">Reference proteome</keyword>
<dbReference type="Proteomes" id="UP000193827">
    <property type="component" value="Unassembled WGS sequence"/>
</dbReference>
<evidence type="ECO:0008006" key="7">
    <source>
        <dbReference type="Google" id="ProtNLM"/>
    </source>
</evidence>
<feature type="signal peptide" evidence="2">
    <location>
        <begin position="1"/>
        <end position="19"/>
    </location>
</feature>
<feature type="domain" description="DUF4140" evidence="4">
    <location>
        <begin position="31"/>
        <end position="137"/>
    </location>
</feature>
<gene>
    <name evidence="5" type="ORF">PEL8287_00853</name>
</gene>
<dbReference type="InterPro" id="IPR025554">
    <property type="entry name" value="DUF4140"/>
</dbReference>
<evidence type="ECO:0000259" key="3">
    <source>
        <dbReference type="Pfam" id="PF13598"/>
    </source>
</evidence>
<dbReference type="PANTHER" id="PTHR31005">
    <property type="entry name" value="DUF4139 DOMAIN-CONTAINING PROTEIN"/>
    <property type="match status" value="1"/>
</dbReference>
<evidence type="ECO:0000256" key="1">
    <source>
        <dbReference type="SAM" id="Coils"/>
    </source>
</evidence>
<dbReference type="OrthoDB" id="580912at2"/>
<dbReference type="InterPro" id="IPR011935">
    <property type="entry name" value="CHP02231"/>
</dbReference>
<accession>A0A1Y5RM03</accession>
<dbReference type="NCBIfam" id="TIGR02231">
    <property type="entry name" value="mucoidy inhibitor MuiA family protein"/>
    <property type="match status" value="1"/>
</dbReference>
<evidence type="ECO:0000259" key="4">
    <source>
        <dbReference type="Pfam" id="PF13600"/>
    </source>
</evidence>
<proteinExistence type="predicted"/>
<sequence length="545" mass="59693">MRTVTLPLILTLTPAALWAADIPLTSDVSQVTLYPQGATITRAVPFTIPVGQHDLILTDLPQSTPLASIRVAVDGASMGTITARNDFVPPRDDEINAAFDAAKTEVERLEQALRDGQANVQAIRLEIDAAEARVAFLRQIGEGDGVAKMDVTALRDLVGMIGDETLAARKTALDAQNRADAADRALKDTREALEKAHQVLAALVPEDKARAMLAVSVSSQTESKGTLTVTYNIAQAGWQPVYDLKLTRDTSALDIERGAFVYQATGENWQDVSLTLSTVRPSEQTTPGDIWPWLRRIEDPDQPRLQSKNRAAFDQMEMGAALDMAAEPAIVREEADAQFDGLAVTYNYPSPVSVASRADRVRLSLGTLTTKVDLQARAVPLMDQTAFLMASLTNDMGELILPSNEASFYIDGRYIGQQYLHLIPAGGEADLSFGPIDGLRLTRTVLDRNEGDRGIISKSNELTESVRIEVENLTGESWPINLLDRVPYSEQEDLEIAWQAQPRPTEQDVDGKRGVLAWEFTLPAGETQEITLDHDLEWPEGKVLR</sequence>
<reference evidence="5 6" key="1">
    <citation type="submission" date="2017-03" db="EMBL/GenBank/DDBJ databases">
        <authorList>
            <person name="Afonso C.L."/>
            <person name="Miller P.J."/>
            <person name="Scott M.A."/>
            <person name="Spackman E."/>
            <person name="Goraichik I."/>
            <person name="Dimitrov K.M."/>
            <person name="Suarez D.L."/>
            <person name="Swayne D.E."/>
        </authorList>
    </citation>
    <scope>NUCLEOTIDE SEQUENCE [LARGE SCALE GENOMIC DNA]</scope>
    <source>
        <strain evidence="5 6">CECT 8287</strain>
    </source>
</reference>
<organism evidence="5 6">
    <name type="scientific">Roseovarius litorisediminis</name>
    <dbReference type="NCBI Taxonomy" id="1312363"/>
    <lineage>
        <taxon>Bacteria</taxon>
        <taxon>Pseudomonadati</taxon>
        <taxon>Pseudomonadota</taxon>
        <taxon>Alphaproteobacteria</taxon>
        <taxon>Rhodobacterales</taxon>
        <taxon>Roseobacteraceae</taxon>
        <taxon>Roseovarius</taxon>
    </lineage>
</organism>
<dbReference type="AlphaFoldDB" id="A0A1Y5RM03"/>
<feature type="coiled-coil region" evidence="1">
    <location>
        <begin position="92"/>
        <end position="140"/>
    </location>
</feature>
<feature type="chain" id="PRO_5012238303" description="DUF4139 domain-containing protein" evidence="2">
    <location>
        <begin position="20"/>
        <end position="545"/>
    </location>
</feature>
<name>A0A1Y5RM03_9RHOB</name>
<evidence type="ECO:0000313" key="5">
    <source>
        <dbReference type="EMBL" id="SLN20562.1"/>
    </source>
</evidence>
<dbReference type="InterPro" id="IPR037291">
    <property type="entry name" value="DUF4139"/>
</dbReference>
<feature type="domain" description="DUF4139" evidence="3">
    <location>
        <begin position="227"/>
        <end position="540"/>
    </location>
</feature>
<evidence type="ECO:0000313" key="6">
    <source>
        <dbReference type="Proteomes" id="UP000193827"/>
    </source>
</evidence>
<dbReference type="RefSeq" id="WP_085891113.1">
    <property type="nucleotide sequence ID" value="NZ_FWFL01000002.1"/>
</dbReference>
<dbReference type="EMBL" id="FWFL01000002">
    <property type="protein sequence ID" value="SLN20562.1"/>
    <property type="molecule type" value="Genomic_DNA"/>
</dbReference>
<dbReference type="Pfam" id="PF13598">
    <property type="entry name" value="DUF4139"/>
    <property type="match status" value="1"/>
</dbReference>
<dbReference type="PANTHER" id="PTHR31005:SF8">
    <property type="entry name" value="DUF4139 DOMAIN-CONTAINING PROTEIN"/>
    <property type="match status" value="1"/>
</dbReference>